<feature type="region of interest" description="Disordered" evidence="4">
    <location>
        <begin position="1151"/>
        <end position="1174"/>
    </location>
</feature>
<dbReference type="InterPro" id="IPR011006">
    <property type="entry name" value="CheY-like_superfamily"/>
</dbReference>
<feature type="domain" description="PAS" evidence="7">
    <location>
        <begin position="87"/>
        <end position="137"/>
    </location>
</feature>
<proteinExistence type="predicted"/>
<feature type="domain" description="Histidine kinase" evidence="5">
    <location>
        <begin position="740"/>
        <end position="964"/>
    </location>
</feature>
<dbReference type="SMART" id="SM00388">
    <property type="entry name" value="HisKA"/>
    <property type="match status" value="1"/>
</dbReference>
<dbReference type="InterPro" id="IPR013655">
    <property type="entry name" value="PAS_fold_3"/>
</dbReference>
<dbReference type="SUPFAM" id="SSF47384">
    <property type="entry name" value="Homodimeric domain of signal transducing histidine kinase"/>
    <property type="match status" value="1"/>
</dbReference>
<dbReference type="PROSITE" id="PS50109">
    <property type="entry name" value="HIS_KIN"/>
    <property type="match status" value="1"/>
</dbReference>
<reference evidence="9 10" key="1">
    <citation type="submission" date="2024-02" db="EMBL/GenBank/DDBJ databases">
        <title>Discinaceae phylogenomics.</title>
        <authorList>
            <person name="Dirks A.C."/>
            <person name="James T.Y."/>
        </authorList>
    </citation>
    <scope>NUCLEOTIDE SEQUENCE [LARGE SCALE GENOMIC DNA]</scope>
    <source>
        <strain evidence="9 10">ACD0624</strain>
    </source>
</reference>
<dbReference type="CDD" id="cd17546">
    <property type="entry name" value="REC_hyHK_CKI1_RcsC-like"/>
    <property type="match status" value="1"/>
</dbReference>
<evidence type="ECO:0000256" key="3">
    <source>
        <dbReference type="PROSITE-ProRule" id="PRU00169"/>
    </source>
</evidence>
<dbReference type="PROSITE" id="PS50110">
    <property type="entry name" value="RESPONSE_REGULATORY"/>
    <property type="match status" value="1"/>
</dbReference>
<dbReference type="PRINTS" id="PR00344">
    <property type="entry name" value="BCTRLSENSOR"/>
</dbReference>
<evidence type="ECO:0000256" key="1">
    <source>
        <dbReference type="ARBA" id="ARBA00022553"/>
    </source>
</evidence>
<dbReference type="SMART" id="SM00387">
    <property type="entry name" value="HATPase_c"/>
    <property type="match status" value="1"/>
</dbReference>
<dbReference type="PANTHER" id="PTHR45339:SF1">
    <property type="entry name" value="HYBRID SIGNAL TRANSDUCTION HISTIDINE KINASE J"/>
    <property type="match status" value="1"/>
</dbReference>
<dbReference type="Pfam" id="PF08447">
    <property type="entry name" value="PAS_3"/>
    <property type="match status" value="1"/>
</dbReference>
<evidence type="ECO:0000256" key="4">
    <source>
        <dbReference type="SAM" id="MobiDB-lite"/>
    </source>
</evidence>
<accession>A0ABR3GK71</accession>
<dbReference type="InterPro" id="IPR036097">
    <property type="entry name" value="HisK_dim/P_sf"/>
</dbReference>
<feature type="domain" description="Response regulatory" evidence="6">
    <location>
        <begin position="1050"/>
        <end position="1227"/>
    </location>
</feature>
<dbReference type="NCBIfam" id="TIGR00229">
    <property type="entry name" value="sensory_box"/>
    <property type="match status" value="1"/>
</dbReference>
<dbReference type="InterPro" id="IPR005467">
    <property type="entry name" value="His_kinase_dom"/>
</dbReference>
<evidence type="ECO:0000313" key="9">
    <source>
        <dbReference type="EMBL" id="KAL0636320.1"/>
    </source>
</evidence>
<dbReference type="InterPro" id="IPR001610">
    <property type="entry name" value="PAC"/>
</dbReference>
<dbReference type="Proteomes" id="UP001447188">
    <property type="component" value="Unassembled WGS sequence"/>
</dbReference>
<feature type="domain" description="PAC" evidence="8">
    <location>
        <begin position="512"/>
        <end position="565"/>
    </location>
</feature>
<dbReference type="InterPro" id="IPR036890">
    <property type="entry name" value="HATPase_C_sf"/>
</dbReference>
<dbReference type="Gene3D" id="3.40.50.2300">
    <property type="match status" value="1"/>
</dbReference>
<evidence type="ECO:0000259" key="6">
    <source>
        <dbReference type="PROSITE" id="PS50110"/>
    </source>
</evidence>
<name>A0ABR3GK71_9PEZI</name>
<dbReference type="CDD" id="cd00082">
    <property type="entry name" value="HisKA"/>
    <property type="match status" value="1"/>
</dbReference>
<dbReference type="Pfam" id="PF02518">
    <property type="entry name" value="HATPase_c"/>
    <property type="match status" value="1"/>
</dbReference>
<comment type="caution">
    <text evidence="9">The sequence shown here is derived from an EMBL/GenBank/DDBJ whole genome shotgun (WGS) entry which is preliminary data.</text>
</comment>
<dbReference type="InterPro" id="IPR035965">
    <property type="entry name" value="PAS-like_dom_sf"/>
</dbReference>
<dbReference type="SUPFAM" id="SSF55785">
    <property type="entry name" value="PYP-like sensor domain (PAS domain)"/>
    <property type="match status" value="2"/>
</dbReference>
<dbReference type="InterPro" id="IPR003594">
    <property type="entry name" value="HATPase_dom"/>
</dbReference>
<sequence length="1386" mass="153294">MVRASDNAAAAAADICDCSTKGAPPSTGVLGEVDSNLHQAPESIRLPTFPYRHSSNRAIPTVRTHPAGHPPPTVPPPHSGASLAFTALQFLPTPLVVLSRDKTVVLANEAMGRLLGMEPPTQAGRPTPQPSITELLHGKCMSELGVNVLQRNSPLMINWELFLDALARDMSGDEEGFTSANALINKTVEGTSSASDAPPALRGHPVRDVALDVYFANVEQDEYSPPQHVHAKMIVSIWILDSERHFTLAFTSTGTAPAPLPPTDSDTSFFPGVSAAHNGPNQNRLGSSLLPMGAPASTDVSVTPSVLERLVRMKDAALDALEIPVFGLWHDGSMGFFNRAAHELSHAKPGTYTFRNDDLPKWFKIWSEDFKRVLSVEEYPIFQVIKNREGIKSQRFGMYSPSGKKLVLDSRGDGIYDDVTGEFLGGLVWLRDVTDFQEKLVTQAETNELRFMTMCDCMPQLIWTTRPDGFHDYYSKRWYDYTGLSKQESLGMEDMALVMNEWNRCLASGQDYTVEYRCRRYDGVWRWMLGRALPLRDPRTGEIIKWYGTCTDIHDLVEARSEARRIRKQLREVLQHSQITLWAIDCSSHITLLEGSIIWDLHDIAESYIGTDIYDLFQDCPKFLQPIESILKGLESELYSEIELNDRWFRTKYVPILGKKGSAGQYDNDFVAGIIGVSLDTTEMHNASLELELRERENQVLIANESAAKEASKLKSEFLASMSHEIRTFVPPTPPCAAQKLRHGVFRPIAGVVGMSEILMDTELNDEQRKFAENIQRSANALLTVINDILDISKVESGRLDIEEVQFSLPLVVQDVTKMLSFDIERRKLAFECNTNYGEAGDNMTVIGDPGRIRQILTNLLTNSIKFTHAGFIKLHVQVENEDEDSIFVRFEVKDSGIGIDDDVQQKLFQPFTQADSSTARRFGGTGLGLTISKNLVDLMGGSIGLSSSLGAGTTAYFTIPFHRPQYRNGCFQLSGISSLPDRLQSDVSVSCRSSDCGVSTPPESPIDFSIKQRTRSTSHSNFLKKASLTPPAATAAELERDLEERKKTHVLVVEDNDINQQIAIRLIKKLHFSVSAVNNGLEALEFLKHAIPPGCANSDEPLGSFDGSSITSTRPQRPDIILMDVQMPELDGYSATRIIRSGQLYEYSPEPSKEASLWKNPRESPPPQKVTEPNPAAAWLSAVPIVAMTASAIQGDREKCREAGMDDYLSKPVRSATLEKMLLKWCQGKQSMSSNNATPPPEGDIAVPEGRQSTFTMAAIAHAAAMDGTRIAVTEKGIIANPEVRLINTEPFLPPIPSVNSTPRASDHHGEPLEDPFNKIFEIEERGSEGRGDEGVVKTSVSIPLIPQKHLHSDKMRSGENKNGKVRVRAKEPIPRISHTTSAPI</sequence>
<dbReference type="CDD" id="cd00130">
    <property type="entry name" value="PAS"/>
    <property type="match status" value="1"/>
</dbReference>
<dbReference type="InterPro" id="IPR000014">
    <property type="entry name" value="PAS"/>
</dbReference>
<dbReference type="SMART" id="SM00448">
    <property type="entry name" value="REC"/>
    <property type="match status" value="1"/>
</dbReference>
<dbReference type="PROSITE" id="PS50113">
    <property type="entry name" value="PAC"/>
    <property type="match status" value="1"/>
</dbReference>
<evidence type="ECO:0000313" key="10">
    <source>
        <dbReference type="Proteomes" id="UP001447188"/>
    </source>
</evidence>
<dbReference type="PROSITE" id="PS50112">
    <property type="entry name" value="PAS"/>
    <property type="match status" value="1"/>
</dbReference>
<dbReference type="CDD" id="cd16922">
    <property type="entry name" value="HATPase_EvgS-ArcB-TorS-like"/>
    <property type="match status" value="1"/>
</dbReference>
<feature type="modified residue" description="4-aspartylphosphate" evidence="3">
    <location>
        <position position="1125"/>
    </location>
</feature>
<evidence type="ECO:0000259" key="7">
    <source>
        <dbReference type="PROSITE" id="PS50112"/>
    </source>
</evidence>
<dbReference type="InterPro" id="IPR000700">
    <property type="entry name" value="PAS-assoc_C"/>
</dbReference>
<evidence type="ECO:0000259" key="8">
    <source>
        <dbReference type="PROSITE" id="PS50113"/>
    </source>
</evidence>
<keyword evidence="2" id="KW-0902">Two-component regulatory system</keyword>
<feature type="region of interest" description="Disordered" evidence="4">
    <location>
        <begin position="1349"/>
        <end position="1386"/>
    </location>
</feature>
<dbReference type="EMBL" id="JBBBZM010000052">
    <property type="protein sequence ID" value="KAL0636320.1"/>
    <property type="molecule type" value="Genomic_DNA"/>
</dbReference>
<evidence type="ECO:0000259" key="5">
    <source>
        <dbReference type="PROSITE" id="PS50109"/>
    </source>
</evidence>
<keyword evidence="10" id="KW-1185">Reference proteome</keyword>
<dbReference type="Pfam" id="PF00512">
    <property type="entry name" value="HisKA"/>
    <property type="match status" value="1"/>
</dbReference>
<evidence type="ECO:0000256" key="2">
    <source>
        <dbReference type="ARBA" id="ARBA00023012"/>
    </source>
</evidence>
<dbReference type="SUPFAM" id="SSF55874">
    <property type="entry name" value="ATPase domain of HSP90 chaperone/DNA topoisomerase II/histidine kinase"/>
    <property type="match status" value="1"/>
</dbReference>
<protein>
    <submittedName>
        <fullName evidence="9">Uncharacterized protein</fullName>
    </submittedName>
</protein>
<dbReference type="Gene3D" id="1.10.287.130">
    <property type="match status" value="1"/>
</dbReference>
<dbReference type="SMART" id="SM00086">
    <property type="entry name" value="PAC"/>
    <property type="match status" value="2"/>
</dbReference>
<dbReference type="SUPFAM" id="SSF52172">
    <property type="entry name" value="CheY-like"/>
    <property type="match status" value="1"/>
</dbReference>
<dbReference type="InterPro" id="IPR001789">
    <property type="entry name" value="Sig_transdc_resp-reg_receiver"/>
</dbReference>
<feature type="compositionally biased region" description="Basic and acidic residues" evidence="4">
    <location>
        <begin position="1352"/>
        <end position="1375"/>
    </location>
</feature>
<keyword evidence="1 3" id="KW-0597">Phosphoprotein</keyword>
<gene>
    <name evidence="9" type="ORF">Q9L58_004666</name>
</gene>
<organism evidence="9 10">
    <name type="scientific">Discina gigas</name>
    <dbReference type="NCBI Taxonomy" id="1032678"/>
    <lineage>
        <taxon>Eukaryota</taxon>
        <taxon>Fungi</taxon>
        <taxon>Dikarya</taxon>
        <taxon>Ascomycota</taxon>
        <taxon>Pezizomycotina</taxon>
        <taxon>Pezizomycetes</taxon>
        <taxon>Pezizales</taxon>
        <taxon>Discinaceae</taxon>
        <taxon>Discina</taxon>
    </lineage>
</organism>
<dbReference type="InterPro" id="IPR003661">
    <property type="entry name" value="HisK_dim/P_dom"/>
</dbReference>
<dbReference type="PANTHER" id="PTHR45339">
    <property type="entry name" value="HYBRID SIGNAL TRANSDUCTION HISTIDINE KINASE J"/>
    <property type="match status" value="1"/>
</dbReference>
<dbReference type="Gene3D" id="3.30.565.10">
    <property type="entry name" value="Histidine kinase-like ATPase, C-terminal domain"/>
    <property type="match status" value="1"/>
</dbReference>
<dbReference type="InterPro" id="IPR004358">
    <property type="entry name" value="Sig_transdc_His_kin-like_C"/>
</dbReference>
<dbReference type="Gene3D" id="3.30.450.20">
    <property type="entry name" value="PAS domain"/>
    <property type="match status" value="2"/>
</dbReference>